<reference evidence="2" key="1">
    <citation type="submission" date="2011-02" db="EMBL/GenBank/DDBJ databases">
        <title>The Genome Sequence of Capsaspora owczarzaki ATCC 30864.</title>
        <authorList>
            <person name="Russ C."/>
            <person name="Cuomo C."/>
            <person name="Burger G."/>
            <person name="Gray M.W."/>
            <person name="Holland P.W.H."/>
            <person name="King N."/>
            <person name="Lang F.B.F."/>
            <person name="Roger A.J."/>
            <person name="Ruiz-Trillo I."/>
            <person name="Young S.K."/>
            <person name="Zeng Q."/>
            <person name="Gargeya S."/>
            <person name="Alvarado L."/>
            <person name="Berlin A."/>
            <person name="Chapman S.B."/>
            <person name="Chen Z."/>
            <person name="Freedman E."/>
            <person name="Gellesch M."/>
            <person name="Goldberg J."/>
            <person name="Griggs A."/>
            <person name="Gujja S."/>
            <person name="Heilman E."/>
            <person name="Heiman D."/>
            <person name="Howarth C."/>
            <person name="Mehta T."/>
            <person name="Neiman D."/>
            <person name="Pearson M."/>
            <person name="Roberts A."/>
            <person name="Saif S."/>
            <person name="Shea T."/>
            <person name="Shenoy N."/>
            <person name="Sisk P."/>
            <person name="Stolte C."/>
            <person name="Sykes S."/>
            <person name="White J."/>
            <person name="Yandava C."/>
            <person name="Haas B."/>
            <person name="Nusbaum C."/>
            <person name="Birren B."/>
        </authorList>
    </citation>
    <scope>NUCLEOTIDE SEQUENCE</scope>
    <source>
        <strain evidence="2">ATCC 30864</strain>
    </source>
</reference>
<proteinExistence type="predicted"/>
<sequence length="222" mass="24165">MAQIAAIAGARQQREQYRATGLAQTLPTSAQSSAAAIAASAGRGGGLPSATEIEAAQQSHALERQSHAVSETDRATLHHVLEPFSQHIGGNESKHLNASSSSHRSDLASKWYAELSRLARIEERSDSNHNELGIPSQRLCCNVRWSNSSSSSLEWCTRHCNMSLQLRLVDGPDQTLIPSTSFSCELETITAETIPMDYIQTKIWPVIQSTAASTTRRTTKHT</sequence>
<dbReference type="AlphaFoldDB" id="A0A0D2VRX0"/>
<dbReference type="RefSeq" id="XP_004348279.2">
    <property type="nucleotide sequence ID" value="XM_004348229.2"/>
</dbReference>
<evidence type="ECO:0000313" key="2">
    <source>
        <dbReference type="Proteomes" id="UP000008743"/>
    </source>
</evidence>
<accession>A0A0D2VRX0</accession>
<protein>
    <submittedName>
        <fullName evidence="1">Uncharacterized protein</fullName>
    </submittedName>
</protein>
<evidence type="ECO:0000313" key="1">
    <source>
        <dbReference type="EMBL" id="KJE93697.1"/>
    </source>
</evidence>
<dbReference type="Proteomes" id="UP000008743">
    <property type="component" value="Unassembled WGS sequence"/>
</dbReference>
<dbReference type="InParanoid" id="A0A0D2VRX0"/>
<organism evidence="1 2">
    <name type="scientific">Capsaspora owczarzaki (strain ATCC 30864)</name>
    <dbReference type="NCBI Taxonomy" id="595528"/>
    <lineage>
        <taxon>Eukaryota</taxon>
        <taxon>Filasterea</taxon>
        <taxon>Capsaspora</taxon>
    </lineage>
</organism>
<gene>
    <name evidence="1" type="ORF">CAOG_004451</name>
</gene>
<name>A0A0D2VRX0_CAPO3</name>
<dbReference type="EMBL" id="KE346365">
    <property type="protein sequence ID" value="KJE93697.1"/>
    <property type="molecule type" value="Genomic_DNA"/>
</dbReference>
<keyword evidence="2" id="KW-1185">Reference proteome</keyword>